<dbReference type="InterPro" id="IPR037700">
    <property type="entry name" value="NUP88/NUP82"/>
</dbReference>
<evidence type="ECO:0000256" key="1">
    <source>
        <dbReference type="ARBA" id="ARBA00004567"/>
    </source>
</evidence>
<evidence type="ECO:0000256" key="5">
    <source>
        <dbReference type="ARBA" id="ARBA00023010"/>
    </source>
</evidence>
<gene>
    <name evidence="9" type="primary">LOC106807126</name>
</gene>
<evidence type="ECO:0000256" key="3">
    <source>
        <dbReference type="ARBA" id="ARBA00022816"/>
    </source>
</evidence>
<keyword evidence="6" id="KW-0906">Nuclear pore complex</keyword>
<dbReference type="PANTHER" id="PTHR13257">
    <property type="entry name" value="NUCLEOPORIN NUP84-RELATED"/>
    <property type="match status" value="1"/>
</dbReference>
<evidence type="ECO:0000256" key="6">
    <source>
        <dbReference type="ARBA" id="ARBA00023132"/>
    </source>
</evidence>
<keyword evidence="4" id="KW-0653">Protein transport</keyword>
<evidence type="ECO:0000256" key="7">
    <source>
        <dbReference type="ARBA" id="ARBA00023242"/>
    </source>
</evidence>
<proteinExistence type="predicted"/>
<dbReference type="Proteomes" id="UP000695022">
    <property type="component" value="Unplaced"/>
</dbReference>
<keyword evidence="3" id="KW-0509">mRNA transport</keyword>
<protein>
    <submittedName>
        <fullName evidence="9">Nuclear pore complex protein Nup88-like</fullName>
    </submittedName>
</protein>
<accession>A0ABM1DY53</accession>
<keyword evidence="7" id="KW-0539">Nucleus</keyword>
<keyword evidence="2" id="KW-0813">Transport</keyword>
<dbReference type="Pfam" id="PF10168">
    <property type="entry name" value="Nup88"/>
    <property type="match status" value="2"/>
</dbReference>
<evidence type="ECO:0000256" key="4">
    <source>
        <dbReference type="ARBA" id="ARBA00022927"/>
    </source>
</evidence>
<dbReference type="InterPro" id="IPR019321">
    <property type="entry name" value="Nucleoporin_Nup88"/>
</dbReference>
<keyword evidence="8" id="KW-1185">Reference proteome</keyword>
<dbReference type="RefSeq" id="XP_014664874.1">
    <property type="nucleotide sequence ID" value="XM_014809388.1"/>
</dbReference>
<dbReference type="SUPFAM" id="SSF50978">
    <property type="entry name" value="WD40 repeat-like"/>
    <property type="match status" value="1"/>
</dbReference>
<comment type="subcellular location">
    <subcellularLocation>
        <location evidence="1">Nucleus</location>
        <location evidence="1">Nuclear pore complex</location>
    </subcellularLocation>
</comment>
<evidence type="ECO:0000313" key="8">
    <source>
        <dbReference type="Proteomes" id="UP000695022"/>
    </source>
</evidence>
<organism evidence="8 9">
    <name type="scientific">Priapulus caudatus</name>
    <name type="common">Priapulid worm</name>
    <dbReference type="NCBI Taxonomy" id="37621"/>
    <lineage>
        <taxon>Eukaryota</taxon>
        <taxon>Metazoa</taxon>
        <taxon>Ecdysozoa</taxon>
        <taxon>Scalidophora</taxon>
        <taxon>Priapulida</taxon>
        <taxon>Priapulimorpha</taxon>
        <taxon>Priapulimorphida</taxon>
        <taxon>Priapulidae</taxon>
        <taxon>Priapulus</taxon>
    </lineage>
</organism>
<dbReference type="InterPro" id="IPR036322">
    <property type="entry name" value="WD40_repeat_dom_sf"/>
</dbReference>
<sequence length="695" mass="76563">MAAPRENGNWRSFLRHHKLFKQITKSATKTPDRPECSNILAVNDGILFAWNAENQCLSSTNLAALNSAAAGLDQSRASSCDQTGDWLSTGCGKSSVQHLLCTNIPVCEVEEIAFSRMGHLVALVGTTGIFVLELPRRWGKFGEFEGGKEKIICRTIPIAERFLMSNGKLHVLQVSWHPGSDTDTCLTVLTSDNTLRLYSVNTSDITDMLNSRVCVSDAADQVVEWPVYLLYGNGDVFSLPTSLTASDSGQQMKGPLTMKPAAEDNYGVDACSILCLASSPPVLAIATCAGRLYHCVVLDSESDDDPETLSTRSAYSDDEQQEVSEAALYVYESVELELSLTTVSIATADTVADDFTCPIMLYRDPGTASRYFCVHSAGVHCVVMPWVETLASVLDKGGSTSQDQECYVEHLICTKPLPNSPVSPVRGITVVTDPVLGFTLLCLLASYECVALPLRSAAHIVTATPLLSSTTSELPPSPLRHLHGHGFDGHIRRLLQRSTSTPMLRGAASDLSPADCYRLLSRTTQVFREEYLLKHQQVMDEIDRRVRSLVEQKQQQLADLQAVDDSKVALQCNAEALAEKYDDINYSMSEIVTRAEQVLRALQSRMPVLSDAERAMAKELGEIKQKLSVFKTSLNQVEKKAEYHRNQTRRISRRDGEQILTKNQKEQIGGILQNESTEISNLVLQVDMMKQTMNL</sequence>
<evidence type="ECO:0000313" key="9">
    <source>
        <dbReference type="RefSeq" id="XP_014664874.1"/>
    </source>
</evidence>
<name>A0ABM1DY53_PRICU</name>
<evidence type="ECO:0000256" key="2">
    <source>
        <dbReference type="ARBA" id="ARBA00022448"/>
    </source>
</evidence>
<keyword evidence="5" id="KW-0811">Translocation</keyword>
<dbReference type="PANTHER" id="PTHR13257:SF0">
    <property type="entry name" value="NUCLEAR PORE COMPLEX PROTEIN NUP88"/>
    <property type="match status" value="1"/>
</dbReference>
<reference evidence="9" key="1">
    <citation type="submission" date="2025-08" db="UniProtKB">
        <authorList>
            <consortium name="RefSeq"/>
        </authorList>
    </citation>
    <scope>IDENTIFICATION</scope>
</reference>
<dbReference type="GeneID" id="106807126"/>